<sequence length="212" mass="24320">MKRIFSVLVLFVLSVSLYGQEKDPKAVLDKMSSVYKAMPGYNIAFVQKVMSEGEVIDLMNGSASVSNDKFVLKFQEQHIYCNGPVLWTYLVEAQELTISNFEPEGQMVNPANIYDIYKEGFTFKYLRQDDVKGEMVDVVELTSTDPDADFTNIIMYIGQKDGYLKAWDLVDYAGAMSSFEVSNFEPNKTFPDKFFEFDREANPVQYEEDLRN</sequence>
<dbReference type="AlphaFoldDB" id="A0A1I0R9E9"/>
<organism evidence="2 3">
    <name type="scientific">Roseivirga pacifica</name>
    <dbReference type="NCBI Taxonomy" id="1267423"/>
    <lineage>
        <taxon>Bacteria</taxon>
        <taxon>Pseudomonadati</taxon>
        <taxon>Bacteroidota</taxon>
        <taxon>Cytophagia</taxon>
        <taxon>Cytophagales</taxon>
        <taxon>Roseivirgaceae</taxon>
        <taxon>Roseivirga</taxon>
    </lineage>
</organism>
<dbReference type="Proteomes" id="UP000199437">
    <property type="component" value="Unassembled WGS sequence"/>
</dbReference>
<dbReference type="STRING" id="1267423.SAMN05216290_3277"/>
<dbReference type="InterPro" id="IPR004564">
    <property type="entry name" value="OM_lipoprot_carrier_LolA-like"/>
</dbReference>
<dbReference type="EMBL" id="FOIR01000003">
    <property type="protein sequence ID" value="SEW37225.1"/>
    <property type="molecule type" value="Genomic_DNA"/>
</dbReference>
<evidence type="ECO:0000313" key="2">
    <source>
        <dbReference type="EMBL" id="SEW37225.1"/>
    </source>
</evidence>
<evidence type="ECO:0000313" key="3">
    <source>
        <dbReference type="Proteomes" id="UP000199437"/>
    </source>
</evidence>
<dbReference type="Pfam" id="PF03548">
    <property type="entry name" value="LolA"/>
    <property type="match status" value="1"/>
</dbReference>
<proteinExistence type="predicted"/>
<protein>
    <submittedName>
        <fullName evidence="2">Outer membrane lipoprotein-sorting protein</fullName>
    </submittedName>
</protein>
<dbReference type="OrthoDB" id="9810685at2"/>
<keyword evidence="2" id="KW-0449">Lipoprotein</keyword>
<dbReference type="SUPFAM" id="SSF89392">
    <property type="entry name" value="Prokaryotic lipoproteins and lipoprotein localization factors"/>
    <property type="match status" value="1"/>
</dbReference>
<reference evidence="3" key="1">
    <citation type="submission" date="2016-10" db="EMBL/GenBank/DDBJ databases">
        <authorList>
            <person name="Varghese N."/>
            <person name="Submissions S."/>
        </authorList>
    </citation>
    <scope>NUCLEOTIDE SEQUENCE [LARGE SCALE GENOMIC DNA]</scope>
    <source>
        <strain evidence="3">CGMCC 1.12402</strain>
    </source>
</reference>
<dbReference type="PANTHER" id="PTHR35869:SF1">
    <property type="entry name" value="OUTER-MEMBRANE LIPOPROTEIN CARRIER PROTEIN"/>
    <property type="match status" value="1"/>
</dbReference>
<gene>
    <name evidence="2" type="ORF">SAMN05216290_3277</name>
</gene>
<accession>A0A1I0R9E9</accession>
<name>A0A1I0R9E9_9BACT</name>
<keyword evidence="1" id="KW-0732">Signal</keyword>
<dbReference type="GeneID" id="99987955"/>
<dbReference type="Gene3D" id="2.50.20.10">
    <property type="entry name" value="Lipoprotein localisation LolA/LolB/LppX"/>
    <property type="match status" value="1"/>
</dbReference>
<keyword evidence="3" id="KW-1185">Reference proteome</keyword>
<dbReference type="InterPro" id="IPR029046">
    <property type="entry name" value="LolA/LolB/LppX"/>
</dbReference>
<dbReference type="PANTHER" id="PTHR35869">
    <property type="entry name" value="OUTER-MEMBRANE LIPOPROTEIN CARRIER PROTEIN"/>
    <property type="match status" value="1"/>
</dbReference>
<evidence type="ECO:0000256" key="1">
    <source>
        <dbReference type="ARBA" id="ARBA00022729"/>
    </source>
</evidence>
<dbReference type="RefSeq" id="WP_139177626.1">
    <property type="nucleotide sequence ID" value="NZ_FOIR01000003.1"/>
</dbReference>
<dbReference type="CDD" id="cd16325">
    <property type="entry name" value="LolA"/>
    <property type="match status" value="1"/>
</dbReference>